<evidence type="ECO:0000313" key="2">
    <source>
        <dbReference type="Proteomes" id="UP000249341"/>
    </source>
</evidence>
<dbReference type="EMBL" id="QLMJ01000020">
    <property type="protein sequence ID" value="RAK28341.1"/>
    <property type="molecule type" value="Genomic_DNA"/>
</dbReference>
<organism evidence="1 2">
    <name type="scientific">Actinoplanes lutulentus</name>
    <dbReference type="NCBI Taxonomy" id="1287878"/>
    <lineage>
        <taxon>Bacteria</taxon>
        <taxon>Bacillati</taxon>
        <taxon>Actinomycetota</taxon>
        <taxon>Actinomycetes</taxon>
        <taxon>Micromonosporales</taxon>
        <taxon>Micromonosporaceae</taxon>
        <taxon>Actinoplanes</taxon>
    </lineage>
</organism>
<dbReference type="Proteomes" id="UP000249341">
    <property type="component" value="Unassembled WGS sequence"/>
</dbReference>
<proteinExistence type="predicted"/>
<gene>
    <name evidence="1" type="ORF">B0I29_120109</name>
</gene>
<sequence length="112" mass="13134">MAGEYHSGLRAKSLAWNKVNKAMEDAKTIYGKDSAEYVTAREEAIDAQLDFVEYASKHVDDLHREFSDAQMKIDELEQAQQREVFERADLDPDLERRVQDDLERNRGDEWER</sequence>
<protein>
    <submittedName>
        <fullName evidence="1">Uncharacterized protein</fullName>
    </submittedName>
</protein>
<evidence type="ECO:0000313" key="1">
    <source>
        <dbReference type="EMBL" id="RAK28341.1"/>
    </source>
</evidence>
<comment type="caution">
    <text evidence="1">The sequence shown here is derived from an EMBL/GenBank/DDBJ whole genome shotgun (WGS) entry which is preliminary data.</text>
</comment>
<reference evidence="1 2" key="1">
    <citation type="submission" date="2018-06" db="EMBL/GenBank/DDBJ databases">
        <title>Genomic Encyclopedia of Type Strains, Phase III (KMG-III): the genomes of soil and plant-associated and newly described type strains.</title>
        <authorList>
            <person name="Whitman W."/>
        </authorList>
    </citation>
    <scope>NUCLEOTIDE SEQUENCE [LARGE SCALE GENOMIC DNA]</scope>
    <source>
        <strain evidence="1 2">CGMCC 4.7090</strain>
    </source>
</reference>
<dbReference type="RefSeq" id="WP_111653418.1">
    <property type="nucleotide sequence ID" value="NZ_JACHWI010000002.1"/>
</dbReference>
<name>A0A327Z9Y9_9ACTN</name>
<keyword evidence="2" id="KW-1185">Reference proteome</keyword>
<dbReference type="AlphaFoldDB" id="A0A327Z9Y9"/>
<accession>A0A327Z9Y9</accession>